<keyword evidence="2" id="KW-1185">Reference proteome</keyword>
<sequence>MDNIVETVRFKLKEGTDVNAFLAAAEGTLPYISGCEGFVYRSLSFDEQSQEWTDIVYWTNLANAQAASENFMNDEGAQKMVSHIDSATLVMAHQGVRMSAMGECIESA</sequence>
<dbReference type="SUPFAM" id="SSF54909">
    <property type="entry name" value="Dimeric alpha+beta barrel"/>
    <property type="match status" value="1"/>
</dbReference>
<dbReference type="OrthoDB" id="7859710at2"/>
<evidence type="ECO:0008006" key="3">
    <source>
        <dbReference type="Google" id="ProtNLM"/>
    </source>
</evidence>
<proteinExistence type="predicted"/>
<evidence type="ECO:0000313" key="1">
    <source>
        <dbReference type="EMBL" id="CZF79503.1"/>
    </source>
</evidence>
<gene>
    <name evidence="1" type="ORF">GCE9029_01493</name>
</gene>
<dbReference type="EMBL" id="FIZX01000001">
    <property type="protein sequence ID" value="CZF79503.1"/>
    <property type="molecule type" value="Genomic_DNA"/>
</dbReference>
<dbReference type="STRING" id="1796497.GCE9029_01493"/>
<protein>
    <recommendedName>
        <fullName evidence="3">ABM domain-containing protein</fullName>
    </recommendedName>
</protein>
<organism evidence="1 2">
    <name type="scientific">Grimontia celer</name>
    <dbReference type="NCBI Taxonomy" id="1796497"/>
    <lineage>
        <taxon>Bacteria</taxon>
        <taxon>Pseudomonadati</taxon>
        <taxon>Pseudomonadota</taxon>
        <taxon>Gammaproteobacteria</taxon>
        <taxon>Vibrionales</taxon>
        <taxon>Vibrionaceae</taxon>
        <taxon>Grimontia</taxon>
    </lineage>
</organism>
<dbReference type="AlphaFoldDB" id="A0A128EY33"/>
<evidence type="ECO:0000313" key="2">
    <source>
        <dbReference type="Proteomes" id="UP000071641"/>
    </source>
</evidence>
<accession>A0A128EY33</accession>
<reference evidence="2" key="1">
    <citation type="submission" date="2016-02" db="EMBL/GenBank/DDBJ databases">
        <authorList>
            <person name="Rodrigo-Torres Lidia"/>
            <person name="Arahal R.David."/>
        </authorList>
    </citation>
    <scope>NUCLEOTIDE SEQUENCE [LARGE SCALE GENOMIC DNA]</scope>
    <source>
        <strain evidence="2">CECT 9029</strain>
    </source>
</reference>
<dbReference type="RefSeq" id="WP_062662213.1">
    <property type="nucleotide sequence ID" value="NZ_FIZX01000001.1"/>
</dbReference>
<dbReference type="InterPro" id="IPR011008">
    <property type="entry name" value="Dimeric_a/b-barrel"/>
</dbReference>
<name>A0A128EY33_9GAMM</name>
<dbReference type="Proteomes" id="UP000071641">
    <property type="component" value="Unassembled WGS sequence"/>
</dbReference>